<accession>A0A0C2BRM1</accession>
<dbReference type="Proteomes" id="UP000054047">
    <property type="component" value="Unassembled WGS sequence"/>
</dbReference>
<dbReference type="OrthoDB" id="5818023at2759"/>
<sequence>MHLQIPVQCSPQCAPACEPQCVQQYPMEPILAPIQQIQCPSTCQPACEETCILAQIKLFVVIVRMVAINSDVWQNYDICTSETKKRRARVKKGWWRSCTTERGRGKPRESARFAFTNAEKPLNRHELLQRLVLNNVQGQQSLITIPLSAEPTGQCASACQPACNTQCTQDYQFEIVLPRNDDCMIPCSQSCLQSCEQQNPQTLQCQNACLDTCTTSCTENPMSCPSCPQPLRMEIILEEPMEETVTCAYTCAEQCTEQCSTRANPKQCQPACQVACEKACPLQEQNVCSSERKSLDPLKGALMKARDERNDFAHSQKILEEIRRLSNRAPQLVAHATAAAVSTAVEQISAVDDDEDVK</sequence>
<evidence type="ECO:0000313" key="2">
    <source>
        <dbReference type="Proteomes" id="UP000054047"/>
    </source>
</evidence>
<name>A0A0C2BRM1_9BILA</name>
<dbReference type="AlphaFoldDB" id="A0A0C2BRM1"/>
<evidence type="ECO:0000313" key="1">
    <source>
        <dbReference type="EMBL" id="KIH46453.1"/>
    </source>
</evidence>
<reference evidence="1 2" key="1">
    <citation type="submission" date="2013-12" db="EMBL/GenBank/DDBJ databases">
        <title>Draft genome of the parsitic nematode Ancylostoma duodenale.</title>
        <authorList>
            <person name="Mitreva M."/>
        </authorList>
    </citation>
    <scope>NUCLEOTIDE SEQUENCE [LARGE SCALE GENOMIC DNA]</scope>
    <source>
        <strain evidence="1 2">Zhejiang</strain>
    </source>
</reference>
<proteinExistence type="predicted"/>
<keyword evidence="2" id="KW-1185">Reference proteome</keyword>
<evidence type="ECO:0008006" key="3">
    <source>
        <dbReference type="Google" id="ProtNLM"/>
    </source>
</evidence>
<gene>
    <name evidence="1" type="ORF">ANCDUO_23495</name>
</gene>
<organism evidence="1 2">
    <name type="scientific">Ancylostoma duodenale</name>
    <dbReference type="NCBI Taxonomy" id="51022"/>
    <lineage>
        <taxon>Eukaryota</taxon>
        <taxon>Metazoa</taxon>
        <taxon>Ecdysozoa</taxon>
        <taxon>Nematoda</taxon>
        <taxon>Chromadorea</taxon>
        <taxon>Rhabditida</taxon>
        <taxon>Rhabditina</taxon>
        <taxon>Rhabditomorpha</taxon>
        <taxon>Strongyloidea</taxon>
        <taxon>Ancylostomatidae</taxon>
        <taxon>Ancylostomatinae</taxon>
        <taxon>Ancylostoma</taxon>
    </lineage>
</organism>
<protein>
    <recommendedName>
        <fullName evidence="3">Cysteine rich repeat-containing domain protein</fullName>
    </recommendedName>
</protein>
<dbReference type="EMBL" id="KN769209">
    <property type="protein sequence ID" value="KIH46453.1"/>
    <property type="molecule type" value="Genomic_DNA"/>
</dbReference>